<keyword evidence="2" id="KW-0547">Nucleotide-binding</keyword>
<proteinExistence type="inferred from homology"/>
<dbReference type="RefSeq" id="WP_099261629.1">
    <property type="nucleotide sequence ID" value="NZ_NIZW01000011.1"/>
</dbReference>
<dbReference type="GO" id="GO:0005524">
    <property type="term" value="F:ATP binding"/>
    <property type="evidence" value="ECO:0007669"/>
    <property type="project" value="UniProtKB-KW"/>
</dbReference>
<dbReference type="Pfam" id="PF00437">
    <property type="entry name" value="T2SSE"/>
    <property type="match status" value="1"/>
</dbReference>
<dbReference type="CDD" id="cd01129">
    <property type="entry name" value="PulE-GspE-like"/>
    <property type="match status" value="1"/>
</dbReference>
<comment type="similarity">
    <text evidence="1">Belongs to the GSP E family.</text>
</comment>
<reference evidence="5 6" key="1">
    <citation type="submission" date="2017-06" db="EMBL/GenBank/DDBJ databases">
        <title>Description of Rhodopirellula bahusiensis sp. nov.</title>
        <authorList>
            <person name="Kizina J."/>
            <person name="Harder J."/>
        </authorList>
    </citation>
    <scope>NUCLEOTIDE SEQUENCE [LARGE SCALE GENOMIC DNA]</scope>
    <source>
        <strain evidence="5 6">SWK21</strain>
    </source>
</reference>
<dbReference type="Gene3D" id="3.40.50.300">
    <property type="entry name" value="P-loop containing nucleotide triphosphate hydrolases"/>
    <property type="match status" value="1"/>
</dbReference>
<keyword evidence="3" id="KW-0067">ATP-binding</keyword>
<evidence type="ECO:0000313" key="6">
    <source>
        <dbReference type="Proteomes" id="UP000225740"/>
    </source>
</evidence>
<dbReference type="PANTHER" id="PTHR30258">
    <property type="entry name" value="TYPE II SECRETION SYSTEM PROTEIN GSPE-RELATED"/>
    <property type="match status" value="1"/>
</dbReference>
<sequence length="497" mass="53741">MSTTTAPTTECLADLEEIDLKRVKIDPFWSRVLPAAGARRFQTIALCKIDDQVIVATCNPRLAAVRRFVTTKIKSPIQFVRADRDSMRRVLGQVHVRAEAGISDDTEDESCETVKVCSELIRAACLRGASDIHLVPSETSLECRFRVDGILETFRHIDLELQAGVASRIKVLAGLNIAEKRAPQDGRFSIAADAQLPKINVRVATIPTRYGERVTLRLLAPMHSELSLANLGMAEREMVHFSSALQSPSGLILLTGPTGSGKSTTLYTSITELMATRGGNVITVEDPIEYEIPGVTQVEVDSAEKVTFLGALRSILRHDPDIIMLGEIRDAETAELAIKASLTGHLVFSTLHTNNAAGVVTRLIDMGVQPFLVAATLRMAIAQRLVRKLCPHCRVPATLSRTEAAALGIPSAEGTGAFRSQGCVYCAGRGFIGRTAIFEMLRGGAELSDLISGGASESELHQHMQTTDACLFSDDGLQKIQAGDTTAEQIIRGVATW</sequence>
<dbReference type="InterPro" id="IPR037257">
    <property type="entry name" value="T2SS_E_N_sf"/>
</dbReference>
<dbReference type="InterPro" id="IPR027417">
    <property type="entry name" value="P-loop_NTPase"/>
</dbReference>
<organism evidence="5 6">
    <name type="scientific">Rhodopirellula bahusiensis</name>
    <dbReference type="NCBI Taxonomy" id="2014065"/>
    <lineage>
        <taxon>Bacteria</taxon>
        <taxon>Pseudomonadati</taxon>
        <taxon>Planctomycetota</taxon>
        <taxon>Planctomycetia</taxon>
        <taxon>Pirellulales</taxon>
        <taxon>Pirellulaceae</taxon>
        <taxon>Rhodopirellula</taxon>
    </lineage>
</organism>
<keyword evidence="6" id="KW-1185">Reference proteome</keyword>
<feature type="domain" description="Bacterial type II secretion system protein E" evidence="4">
    <location>
        <begin position="316"/>
        <end position="330"/>
    </location>
</feature>
<evidence type="ECO:0000313" key="5">
    <source>
        <dbReference type="EMBL" id="PHQ34490.1"/>
    </source>
</evidence>
<dbReference type="OrthoDB" id="5558547at2"/>
<evidence type="ECO:0000256" key="3">
    <source>
        <dbReference type="ARBA" id="ARBA00022840"/>
    </source>
</evidence>
<dbReference type="PROSITE" id="PS00662">
    <property type="entry name" value="T2SP_E"/>
    <property type="match status" value="1"/>
</dbReference>
<dbReference type="GO" id="GO:0016887">
    <property type="term" value="F:ATP hydrolysis activity"/>
    <property type="evidence" value="ECO:0007669"/>
    <property type="project" value="TreeGrafter"/>
</dbReference>
<evidence type="ECO:0000259" key="4">
    <source>
        <dbReference type="PROSITE" id="PS00662"/>
    </source>
</evidence>
<accession>A0A2G1W6N0</accession>
<dbReference type="GO" id="GO:0005886">
    <property type="term" value="C:plasma membrane"/>
    <property type="evidence" value="ECO:0007669"/>
    <property type="project" value="TreeGrafter"/>
</dbReference>
<dbReference type="SUPFAM" id="SSF160246">
    <property type="entry name" value="EspE N-terminal domain-like"/>
    <property type="match status" value="1"/>
</dbReference>
<dbReference type="InterPro" id="IPR003593">
    <property type="entry name" value="AAA+_ATPase"/>
</dbReference>
<evidence type="ECO:0000256" key="1">
    <source>
        <dbReference type="ARBA" id="ARBA00006611"/>
    </source>
</evidence>
<dbReference type="SUPFAM" id="SSF52540">
    <property type="entry name" value="P-loop containing nucleoside triphosphate hydrolases"/>
    <property type="match status" value="1"/>
</dbReference>
<dbReference type="PANTHER" id="PTHR30258:SF29">
    <property type="entry name" value="MSHA PILUS ASSEMBLY ATPASE MSHE"/>
    <property type="match status" value="1"/>
</dbReference>
<dbReference type="InterPro" id="IPR001482">
    <property type="entry name" value="T2SS/T4SS_dom"/>
</dbReference>
<gene>
    <name evidence="5" type="ORF">CEE69_15950</name>
</gene>
<evidence type="ECO:0000256" key="2">
    <source>
        <dbReference type="ARBA" id="ARBA00022741"/>
    </source>
</evidence>
<dbReference type="GeneID" id="90609558"/>
<dbReference type="EMBL" id="NIZW01000011">
    <property type="protein sequence ID" value="PHQ34490.1"/>
    <property type="molecule type" value="Genomic_DNA"/>
</dbReference>
<name>A0A2G1W6N0_9BACT</name>
<comment type="caution">
    <text evidence="5">The sequence shown here is derived from an EMBL/GenBank/DDBJ whole genome shotgun (WGS) entry which is preliminary data.</text>
</comment>
<protein>
    <submittedName>
        <fullName evidence="5">Type II secretion system protein GspE</fullName>
    </submittedName>
</protein>
<dbReference type="AlphaFoldDB" id="A0A2G1W6N0"/>
<dbReference type="Proteomes" id="UP000225740">
    <property type="component" value="Unassembled WGS sequence"/>
</dbReference>
<dbReference type="SMART" id="SM00382">
    <property type="entry name" value="AAA"/>
    <property type="match status" value="1"/>
</dbReference>
<dbReference type="Gene3D" id="3.30.450.90">
    <property type="match status" value="1"/>
</dbReference>